<proteinExistence type="predicted"/>
<evidence type="ECO:0000256" key="4">
    <source>
        <dbReference type="ARBA" id="ARBA00022982"/>
    </source>
</evidence>
<dbReference type="InterPro" id="IPR006593">
    <property type="entry name" value="Cyt_b561/ferric_Rdtase_TM"/>
</dbReference>
<evidence type="ECO:0000256" key="1">
    <source>
        <dbReference type="ARBA" id="ARBA00004370"/>
    </source>
</evidence>
<gene>
    <name evidence="9" type="ORF">Fcan01_14611</name>
</gene>
<dbReference type="GO" id="GO:0016020">
    <property type="term" value="C:membrane"/>
    <property type="evidence" value="ECO:0007669"/>
    <property type="project" value="UniProtKB-SubCell"/>
</dbReference>
<feature type="transmembrane region" description="Helical" evidence="7">
    <location>
        <begin position="686"/>
        <end position="707"/>
    </location>
</feature>
<feature type="transmembrane region" description="Helical" evidence="7">
    <location>
        <begin position="559"/>
        <end position="584"/>
    </location>
</feature>
<dbReference type="AlphaFoldDB" id="A0A226E199"/>
<feature type="domain" description="Cytochrome b561" evidence="8">
    <location>
        <begin position="487"/>
        <end position="697"/>
    </location>
</feature>
<evidence type="ECO:0000256" key="6">
    <source>
        <dbReference type="ARBA" id="ARBA00023136"/>
    </source>
</evidence>
<dbReference type="PROSITE" id="PS50939">
    <property type="entry name" value="CYTOCHROME_B561"/>
    <property type="match status" value="1"/>
</dbReference>
<protein>
    <submittedName>
        <fullName evidence="9">Ferric-chelate reductase 1</fullName>
    </submittedName>
</protein>
<keyword evidence="5 7" id="KW-1133">Transmembrane helix</keyword>
<keyword evidence="4" id="KW-0249">Electron transport</keyword>
<accession>A0A226E199</accession>
<keyword evidence="10" id="KW-1185">Reference proteome</keyword>
<evidence type="ECO:0000256" key="7">
    <source>
        <dbReference type="SAM" id="Phobius"/>
    </source>
</evidence>
<feature type="transmembrane region" description="Helical" evidence="7">
    <location>
        <begin position="637"/>
        <end position="661"/>
    </location>
</feature>
<dbReference type="STRING" id="158441.A0A226E199"/>
<dbReference type="Proteomes" id="UP000198287">
    <property type="component" value="Unassembled WGS sequence"/>
</dbReference>
<reference evidence="9 10" key="1">
    <citation type="submission" date="2015-12" db="EMBL/GenBank/DDBJ databases">
        <title>The genome of Folsomia candida.</title>
        <authorList>
            <person name="Faddeeva A."/>
            <person name="Derks M.F."/>
            <person name="Anvar Y."/>
            <person name="Smit S."/>
            <person name="Van Straalen N."/>
            <person name="Roelofs D."/>
        </authorList>
    </citation>
    <scope>NUCLEOTIDE SEQUENCE [LARGE SCALE GENOMIC DNA]</scope>
    <source>
        <strain evidence="9 10">VU population</strain>
        <tissue evidence="9">Whole body</tissue>
    </source>
</reference>
<evidence type="ECO:0000259" key="8">
    <source>
        <dbReference type="PROSITE" id="PS50939"/>
    </source>
</evidence>
<name>A0A226E199_FOLCA</name>
<comment type="caution">
    <text evidence="9">The sequence shown here is derived from an EMBL/GenBank/DDBJ whole genome shotgun (WGS) entry which is preliminary data.</text>
</comment>
<keyword evidence="2" id="KW-0813">Transport</keyword>
<keyword evidence="6 7" id="KW-0472">Membrane</keyword>
<dbReference type="CDD" id="cd08760">
    <property type="entry name" value="Cyt_b561_FRRS1_like"/>
    <property type="match status" value="1"/>
</dbReference>
<evidence type="ECO:0000313" key="10">
    <source>
        <dbReference type="Proteomes" id="UP000198287"/>
    </source>
</evidence>
<evidence type="ECO:0000256" key="2">
    <source>
        <dbReference type="ARBA" id="ARBA00022448"/>
    </source>
</evidence>
<evidence type="ECO:0000256" key="3">
    <source>
        <dbReference type="ARBA" id="ARBA00022692"/>
    </source>
</evidence>
<dbReference type="SMART" id="SM00665">
    <property type="entry name" value="B561"/>
    <property type="match status" value="1"/>
</dbReference>
<dbReference type="EMBL" id="LNIX01000008">
    <property type="protein sequence ID" value="OXA51239.1"/>
    <property type="molecule type" value="Genomic_DNA"/>
</dbReference>
<feature type="transmembrane region" description="Helical" evidence="7">
    <location>
        <begin position="604"/>
        <end position="625"/>
    </location>
</feature>
<evidence type="ECO:0000313" key="9">
    <source>
        <dbReference type="EMBL" id="OXA51239.1"/>
    </source>
</evidence>
<keyword evidence="3 7" id="KW-0812">Transmembrane</keyword>
<feature type="transmembrane region" description="Helical" evidence="7">
    <location>
        <begin position="526"/>
        <end position="547"/>
    </location>
</feature>
<evidence type="ECO:0000256" key="5">
    <source>
        <dbReference type="ARBA" id="ARBA00022989"/>
    </source>
</evidence>
<comment type="subcellular location">
    <subcellularLocation>
        <location evidence="1">Membrane</location>
    </subcellularLocation>
</comment>
<organism evidence="9 10">
    <name type="scientific">Folsomia candida</name>
    <name type="common">Springtail</name>
    <dbReference type="NCBI Taxonomy" id="158441"/>
    <lineage>
        <taxon>Eukaryota</taxon>
        <taxon>Metazoa</taxon>
        <taxon>Ecdysozoa</taxon>
        <taxon>Arthropoda</taxon>
        <taxon>Hexapoda</taxon>
        <taxon>Collembola</taxon>
        <taxon>Entomobryomorpha</taxon>
        <taxon>Isotomoidea</taxon>
        <taxon>Isotomidae</taxon>
        <taxon>Proisotominae</taxon>
        <taxon>Folsomia</taxon>
    </lineage>
</organism>
<sequence length="743" mass="84854">MPCGAVQHGEAVYGNNFYYTRTRNNAKTKYGKTQLNEEQLTEIHLNFKLDNSFCNRYYDLDFVVNGIVIRPDEWNNPVYQTNPKPKGVDGVFMVQRSVSTRFVFSSSHAMHGPTFYENADPVPRGVEHVTCSAPLQGEWIMNPDPTGFTWPGHKKKHRASITAGADLILNPDAMADSTFGGAIKFIYAVPTREELYSLHPPWYSDSGKPYTTETDEIRKKFGGRRTWTNQDPLFKKDKKDKGELSMWTAWNDYFEYPPALASRPKAQPAYHAAVQRVLNEFDWETWRAHADDVNPGAPPPWVKEQRCILYSSRTKAFESYPHPYYDATCIGIDAEHGVQKDHPYNLVDTTVISRRLQHTIAIMYNQLDAYFPFSVLLGEQYTNGIVPITGRCKASLWNTNGFGSPYNYPPKCDAFFNLFNEVTLDPALGRVIKTVEHQKNTSSRRKVDERLKERNNKNKFRCDLADAMYDPGFQCPVFLPRPFTVEPKANVSKDVEKELLKKTNAYKRGMMAAEDPYTLFIWDSRLIHGIFMTIIAIFVTPVSFFMTRYFKETFMNGRIFLHHVWFFVHISLSFITILLFLVGLTRQIGSKAMLGVSLRRSATLHRSMGWISVVISVLLFILGAFRPMGHQLRAVIIIMHGTMGLAFYLLCLVCMMTANAIPGSPAAYQDFAVLSFFGPNLTKEGVFLTVIFWIVLHIVMHIGMAILQCRSDAAMKLTRRRIVLFSLIPVLEEKQRFDAPVSP</sequence>